<dbReference type="AlphaFoldDB" id="A0A948TG02"/>
<dbReference type="InterPro" id="IPR011701">
    <property type="entry name" value="MFS"/>
</dbReference>
<dbReference type="PROSITE" id="PS51257">
    <property type="entry name" value="PROKAR_LIPOPROTEIN"/>
    <property type="match status" value="1"/>
</dbReference>
<feature type="transmembrane region" description="Helical" evidence="5">
    <location>
        <begin position="46"/>
        <end position="69"/>
    </location>
</feature>
<evidence type="ECO:0000256" key="3">
    <source>
        <dbReference type="ARBA" id="ARBA00022989"/>
    </source>
</evidence>
<sequence length="400" mass="43280">MRRRKMSARHQVYVARVGYFLSGFAVACWAPLIPIIKSELQLSTEAISLLVLSFGIGSVSGMTLSGILLQHAGFKFTYALSTTTTAISICLLALMPSYVVVLCALVVFGASLGCLEVAINVFGAYIEKKYHLMLLSVLFAYYSLGEVVGALMMLFLLTIALSPAISILSMIAVIYIACVYYIPVIIDIKSQDKRENRTFVRPVQPVISLAIIVGFTYMVGGAILDWSGLYVTTEADVPLNFASFGYCIVSACMLLCRIYSRPILRILGPYHFTFYGALLMVVGMIIMVVFPNIYVITLGFFAIGCGMSNISPLATSAAGAQNKMPLIPAISFVSICGYIGLLLGPACLGFIASTFSLKGVFIFLAVLTSVSALLLFTTRRDLMAIGPHHSTDNKQVTEAN</sequence>
<feature type="transmembrane region" description="Helical" evidence="5">
    <location>
        <begin position="326"/>
        <end position="351"/>
    </location>
</feature>
<dbReference type="GO" id="GO:0022857">
    <property type="term" value="F:transmembrane transporter activity"/>
    <property type="evidence" value="ECO:0007669"/>
    <property type="project" value="InterPro"/>
</dbReference>
<evidence type="ECO:0000256" key="5">
    <source>
        <dbReference type="SAM" id="Phobius"/>
    </source>
</evidence>
<keyword evidence="2 5" id="KW-0812">Transmembrane</keyword>
<dbReference type="Proteomes" id="UP000733611">
    <property type="component" value="Unassembled WGS sequence"/>
</dbReference>
<dbReference type="InterPro" id="IPR036259">
    <property type="entry name" value="MFS_trans_sf"/>
</dbReference>
<dbReference type="Gene3D" id="1.20.1250.20">
    <property type="entry name" value="MFS general substrate transporter like domains"/>
    <property type="match status" value="1"/>
</dbReference>
<feature type="transmembrane region" description="Helical" evidence="5">
    <location>
        <begin position="272"/>
        <end position="290"/>
    </location>
</feature>
<dbReference type="EMBL" id="JAHLFE010000109">
    <property type="protein sequence ID" value="MBU3844341.1"/>
    <property type="molecule type" value="Genomic_DNA"/>
</dbReference>
<feature type="transmembrane region" description="Helical" evidence="5">
    <location>
        <begin position="241"/>
        <end position="260"/>
    </location>
</feature>
<evidence type="ECO:0000256" key="1">
    <source>
        <dbReference type="ARBA" id="ARBA00004141"/>
    </source>
</evidence>
<feature type="transmembrane region" description="Helical" evidence="5">
    <location>
        <begin position="105"/>
        <end position="126"/>
    </location>
</feature>
<dbReference type="PANTHER" id="PTHR23514">
    <property type="entry name" value="BYPASS OF STOP CODON PROTEIN 6"/>
    <property type="match status" value="1"/>
</dbReference>
<feature type="transmembrane region" description="Helical" evidence="5">
    <location>
        <begin position="167"/>
        <end position="186"/>
    </location>
</feature>
<feature type="transmembrane region" description="Helical" evidence="5">
    <location>
        <begin position="206"/>
        <end position="229"/>
    </location>
</feature>
<reference evidence="7" key="2">
    <citation type="submission" date="2021-04" db="EMBL/GenBank/DDBJ databases">
        <authorList>
            <person name="Gilroy R."/>
        </authorList>
    </citation>
    <scope>NUCLEOTIDE SEQUENCE</scope>
    <source>
        <strain evidence="7">378</strain>
    </source>
</reference>
<keyword evidence="3 5" id="KW-1133">Transmembrane helix</keyword>
<evidence type="ECO:0000313" key="8">
    <source>
        <dbReference type="Proteomes" id="UP000733611"/>
    </source>
</evidence>
<evidence type="ECO:0000256" key="2">
    <source>
        <dbReference type="ARBA" id="ARBA00022692"/>
    </source>
</evidence>
<protein>
    <submittedName>
        <fullName evidence="7">MFS transporter</fullName>
    </submittedName>
</protein>
<dbReference type="Pfam" id="PF07690">
    <property type="entry name" value="MFS_1"/>
    <property type="match status" value="1"/>
</dbReference>
<dbReference type="SUPFAM" id="SSF103473">
    <property type="entry name" value="MFS general substrate transporter"/>
    <property type="match status" value="1"/>
</dbReference>
<feature type="transmembrane region" description="Helical" evidence="5">
    <location>
        <begin position="12"/>
        <end position="34"/>
    </location>
</feature>
<proteinExistence type="predicted"/>
<dbReference type="InterPro" id="IPR020846">
    <property type="entry name" value="MFS_dom"/>
</dbReference>
<feature type="transmembrane region" description="Helical" evidence="5">
    <location>
        <begin position="357"/>
        <end position="376"/>
    </location>
</feature>
<feature type="transmembrane region" description="Helical" evidence="5">
    <location>
        <begin position="138"/>
        <end position="161"/>
    </location>
</feature>
<feature type="transmembrane region" description="Helical" evidence="5">
    <location>
        <begin position="76"/>
        <end position="99"/>
    </location>
</feature>
<comment type="subcellular location">
    <subcellularLocation>
        <location evidence="1">Membrane</location>
        <topology evidence="1">Multi-pass membrane protein</topology>
    </subcellularLocation>
</comment>
<dbReference type="CDD" id="cd17393">
    <property type="entry name" value="MFS_MosC_like"/>
    <property type="match status" value="1"/>
</dbReference>
<reference evidence="7" key="1">
    <citation type="journal article" date="2021" name="PeerJ">
        <title>Extensive microbial diversity within the chicken gut microbiome revealed by metagenomics and culture.</title>
        <authorList>
            <person name="Gilroy R."/>
            <person name="Ravi A."/>
            <person name="Getino M."/>
            <person name="Pursley I."/>
            <person name="Horton D.L."/>
            <person name="Alikhan N.F."/>
            <person name="Baker D."/>
            <person name="Gharbi K."/>
            <person name="Hall N."/>
            <person name="Watson M."/>
            <person name="Adriaenssens E.M."/>
            <person name="Foster-Nyarko E."/>
            <person name="Jarju S."/>
            <person name="Secka A."/>
            <person name="Antonio M."/>
            <person name="Oren A."/>
            <person name="Chaudhuri R.R."/>
            <person name="La Ragione R."/>
            <person name="Hildebrand F."/>
            <person name="Pallen M.J."/>
        </authorList>
    </citation>
    <scope>NUCLEOTIDE SEQUENCE</scope>
    <source>
        <strain evidence="7">378</strain>
    </source>
</reference>
<gene>
    <name evidence="7" type="ORF">H9847_05660</name>
</gene>
<accession>A0A948TG02</accession>
<comment type="caution">
    <text evidence="7">The sequence shown here is derived from an EMBL/GenBank/DDBJ whole genome shotgun (WGS) entry which is preliminary data.</text>
</comment>
<evidence type="ECO:0000313" key="7">
    <source>
        <dbReference type="EMBL" id="MBU3844341.1"/>
    </source>
</evidence>
<organism evidence="7 8">
    <name type="scientific">Candidatus Anaerobiospirillum pullicola</name>
    <dbReference type="NCBI Taxonomy" id="2838451"/>
    <lineage>
        <taxon>Bacteria</taxon>
        <taxon>Pseudomonadati</taxon>
        <taxon>Pseudomonadota</taxon>
        <taxon>Gammaproteobacteria</taxon>
        <taxon>Aeromonadales</taxon>
        <taxon>Succinivibrionaceae</taxon>
        <taxon>Anaerobiospirillum</taxon>
    </lineage>
</organism>
<dbReference type="PANTHER" id="PTHR23514:SF13">
    <property type="entry name" value="INNER MEMBRANE PROTEIN YBJJ"/>
    <property type="match status" value="1"/>
</dbReference>
<dbReference type="GO" id="GO:0016020">
    <property type="term" value="C:membrane"/>
    <property type="evidence" value="ECO:0007669"/>
    <property type="project" value="UniProtKB-SubCell"/>
</dbReference>
<name>A0A948TG02_9GAMM</name>
<dbReference type="InterPro" id="IPR051788">
    <property type="entry name" value="MFS_Transporter"/>
</dbReference>
<keyword evidence="4 5" id="KW-0472">Membrane</keyword>
<feature type="domain" description="Major facilitator superfamily (MFS) profile" evidence="6">
    <location>
        <begin position="11"/>
        <end position="383"/>
    </location>
</feature>
<feature type="transmembrane region" description="Helical" evidence="5">
    <location>
        <begin position="296"/>
        <end position="314"/>
    </location>
</feature>
<evidence type="ECO:0000256" key="4">
    <source>
        <dbReference type="ARBA" id="ARBA00023136"/>
    </source>
</evidence>
<dbReference type="PROSITE" id="PS50850">
    <property type="entry name" value="MFS"/>
    <property type="match status" value="1"/>
</dbReference>
<evidence type="ECO:0000259" key="6">
    <source>
        <dbReference type="PROSITE" id="PS50850"/>
    </source>
</evidence>